<dbReference type="AlphaFoldDB" id="A0A076EVP2"/>
<keyword evidence="2" id="KW-0378">Hydrolase</keyword>
<dbReference type="RefSeq" id="WP_128641722.1">
    <property type="nucleotide sequence ID" value="NZ_CP008947.1"/>
</dbReference>
<dbReference type="InterPro" id="IPR052897">
    <property type="entry name" value="Sec-Metab_Biosynth_Hydrolase"/>
</dbReference>
<name>A0A076EVP2_RHOOP</name>
<proteinExistence type="predicted"/>
<organism evidence="2 3">
    <name type="scientific">Rhodococcus opacus</name>
    <name type="common">Nocardia opaca</name>
    <dbReference type="NCBI Taxonomy" id="37919"/>
    <lineage>
        <taxon>Bacteria</taxon>
        <taxon>Bacillati</taxon>
        <taxon>Actinomycetota</taxon>
        <taxon>Actinomycetes</taxon>
        <taxon>Mycobacteriales</taxon>
        <taxon>Nocardiaceae</taxon>
        <taxon>Rhodococcus</taxon>
    </lineage>
</organism>
<gene>
    <name evidence="2" type="ORF">EP51_34410</name>
</gene>
<dbReference type="EMBL" id="CP008947">
    <property type="protein sequence ID" value="AII09463.1"/>
    <property type="molecule type" value="Genomic_DNA"/>
</dbReference>
<dbReference type="eggNOG" id="COG1073">
    <property type="taxonomic scope" value="Bacteria"/>
</dbReference>
<dbReference type="Proteomes" id="UP000028488">
    <property type="component" value="Chromosome"/>
</dbReference>
<protein>
    <submittedName>
        <fullName evidence="2">Alpha/beta hydrolase</fullName>
    </submittedName>
</protein>
<dbReference type="PANTHER" id="PTHR37017:SF11">
    <property type="entry name" value="ESTERASE_LIPASE_THIOESTERASE DOMAIN-CONTAINING PROTEIN"/>
    <property type="match status" value="1"/>
</dbReference>
<reference evidence="2 3" key="1">
    <citation type="submission" date="2014-07" db="EMBL/GenBank/DDBJ databases">
        <title>Genome Sequence of Rhodococcus opacus Strain R7, a Biodegrader of Mono- and Polycyclic Aromatic Hydrocarbons.</title>
        <authorList>
            <person name="Di Gennaro P."/>
            <person name="Zampolli J."/>
            <person name="Presti I."/>
            <person name="Cappelletti M."/>
            <person name="D'Ursi P."/>
            <person name="Orro A."/>
            <person name="Mezzelani A."/>
            <person name="Milanesi L."/>
        </authorList>
    </citation>
    <scope>NUCLEOTIDE SEQUENCE [LARGE SCALE GENOMIC DNA]</scope>
    <source>
        <strain evidence="2 3">R7</strain>
    </source>
</reference>
<dbReference type="InterPro" id="IPR029058">
    <property type="entry name" value="AB_hydrolase_fold"/>
</dbReference>
<evidence type="ECO:0000313" key="2">
    <source>
        <dbReference type="EMBL" id="AII09463.1"/>
    </source>
</evidence>
<dbReference type="InterPro" id="IPR000073">
    <property type="entry name" value="AB_hydrolase_1"/>
</dbReference>
<dbReference type="Gene3D" id="3.40.50.1820">
    <property type="entry name" value="alpha/beta hydrolase"/>
    <property type="match status" value="1"/>
</dbReference>
<evidence type="ECO:0000313" key="3">
    <source>
        <dbReference type="Proteomes" id="UP000028488"/>
    </source>
</evidence>
<accession>A0A076EVP2</accession>
<dbReference type="Pfam" id="PF12697">
    <property type="entry name" value="Abhydrolase_6"/>
    <property type="match status" value="1"/>
</dbReference>
<dbReference type="GO" id="GO:0016787">
    <property type="term" value="F:hydrolase activity"/>
    <property type="evidence" value="ECO:0007669"/>
    <property type="project" value="UniProtKB-KW"/>
</dbReference>
<sequence>MPATFVLLPGAGSDSWYWHRVAPILEGSGHSVIAVDLPYGDDAAGQYEFADVVVDAVEDVEGSIVLVAQSMSAFTAAIVCQRGEVDVDLLVLLAPMLPAPGETPGQWWETTGQPEAKRAFAVLEGRDPDAPDDLRALFFHDVPDDVTEEAFSQEEPVVSNTPFETVWQADAWPHVKTRVVAGRRDRLFPLDFMQRIVRERLGIAPEVIDTGHLAALARPGELAAMLERYASEL</sequence>
<dbReference type="SUPFAM" id="SSF53474">
    <property type="entry name" value="alpha/beta-Hydrolases"/>
    <property type="match status" value="1"/>
</dbReference>
<feature type="domain" description="AB hydrolase-1" evidence="1">
    <location>
        <begin position="5"/>
        <end position="224"/>
    </location>
</feature>
<dbReference type="PANTHER" id="PTHR37017">
    <property type="entry name" value="AB HYDROLASE-1 DOMAIN-CONTAINING PROTEIN-RELATED"/>
    <property type="match status" value="1"/>
</dbReference>
<evidence type="ECO:0000259" key="1">
    <source>
        <dbReference type="Pfam" id="PF12697"/>
    </source>
</evidence>